<feature type="transmembrane region" description="Helical" evidence="3">
    <location>
        <begin position="78"/>
        <end position="100"/>
    </location>
</feature>
<keyword evidence="3" id="KW-0812">Transmembrane</keyword>
<reference evidence="5" key="1">
    <citation type="journal article" date="2020" name="bioRxiv">
        <title>Hybrid origin of Populus tomentosa Carr. identified through genome sequencing and phylogenomic analysis.</title>
        <authorList>
            <person name="An X."/>
            <person name="Gao K."/>
            <person name="Chen Z."/>
            <person name="Li J."/>
            <person name="Yang X."/>
            <person name="Yang X."/>
            <person name="Zhou J."/>
            <person name="Guo T."/>
            <person name="Zhao T."/>
            <person name="Huang S."/>
            <person name="Miao D."/>
            <person name="Khan W.U."/>
            <person name="Rao P."/>
            <person name="Ye M."/>
            <person name="Lei B."/>
            <person name="Liao W."/>
            <person name="Wang J."/>
            <person name="Ji L."/>
            <person name="Li Y."/>
            <person name="Guo B."/>
            <person name="Mustafa N.S."/>
            <person name="Li S."/>
            <person name="Yun Q."/>
            <person name="Keller S.R."/>
            <person name="Mao J."/>
            <person name="Zhang R."/>
            <person name="Strauss S.H."/>
        </authorList>
    </citation>
    <scope>NUCLEOTIDE SEQUENCE</scope>
    <source>
        <strain evidence="5">GM15</strain>
        <tissue evidence="5">Leaf</tissue>
    </source>
</reference>
<dbReference type="EMBL" id="JAAWWB010000009">
    <property type="protein sequence ID" value="KAG6775336.1"/>
    <property type="molecule type" value="Genomic_DNA"/>
</dbReference>
<dbReference type="PROSITE" id="PS50011">
    <property type="entry name" value="PROTEIN_KINASE_DOM"/>
    <property type="match status" value="1"/>
</dbReference>
<keyword evidence="1" id="KW-0547">Nucleotide-binding</keyword>
<gene>
    <name evidence="5" type="ORF">POTOM_018780</name>
</gene>
<keyword evidence="3" id="KW-0472">Membrane</keyword>
<dbReference type="GO" id="GO:0004674">
    <property type="term" value="F:protein serine/threonine kinase activity"/>
    <property type="evidence" value="ECO:0007669"/>
    <property type="project" value="TreeGrafter"/>
</dbReference>
<dbReference type="GO" id="GO:0005886">
    <property type="term" value="C:plasma membrane"/>
    <property type="evidence" value="ECO:0007669"/>
    <property type="project" value="TreeGrafter"/>
</dbReference>
<dbReference type="AlphaFoldDB" id="A0A8X7ZTK8"/>
<evidence type="ECO:0000259" key="4">
    <source>
        <dbReference type="PROSITE" id="PS50011"/>
    </source>
</evidence>
<comment type="caution">
    <text evidence="5">The sequence shown here is derived from an EMBL/GenBank/DDBJ whole genome shotgun (WGS) entry which is preliminary data.</text>
</comment>
<dbReference type="GO" id="GO:0007166">
    <property type="term" value="P:cell surface receptor signaling pathway"/>
    <property type="evidence" value="ECO:0007669"/>
    <property type="project" value="InterPro"/>
</dbReference>
<dbReference type="InterPro" id="IPR001245">
    <property type="entry name" value="Ser-Thr/Tyr_kinase_cat_dom"/>
</dbReference>
<evidence type="ECO:0000313" key="5">
    <source>
        <dbReference type="EMBL" id="KAG6775336.1"/>
    </source>
</evidence>
<proteinExistence type="predicted"/>
<evidence type="ECO:0000256" key="3">
    <source>
        <dbReference type="SAM" id="Phobius"/>
    </source>
</evidence>
<dbReference type="Pfam" id="PF07714">
    <property type="entry name" value="PK_Tyr_Ser-Thr"/>
    <property type="match status" value="1"/>
</dbReference>
<dbReference type="PANTHER" id="PTHR27005">
    <property type="entry name" value="WALL-ASSOCIATED RECEPTOR KINASE-LIKE 21"/>
    <property type="match status" value="1"/>
</dbReference>
<evidence type="ECO:0000313" key="6">
    <source>
        <dbReference type="Proteomes" id="UP000886885"/>
    </source>
</evidence>
<accession>A0A8X7ZTK8</accession>
<dbReference type="InterPro" id="IPR000719">
    <property type="entry name" value="Prot_kinase_dom"/>
</dbReference>
<evidence type="ECO:0000256" key="2">
    <source>
        <dbReference type="ARBA" id="ARBA00022840"/>
    </source>
</evidence>
<protein>
    <recommendedName>
        <fullName evidence="4">Protein kinase domain-containing protein</fullName>
    </recommendedName>
</protein>
<keyword evidence="6" id="KW-1185">Reference proteome</keyword>
<name>A0A8X7ZTK8_POPTO</name>
<feature type="domain" description="Protein kinase" evidence="4">
    <location>
        <begin position="147"/>
        <end position="455"/>
    </location>
</feature>
<dbReference type="PANTHER" id="PTHR27005:SF466">
    <property type="entry name" value="NON-FUNCTIONAL PSEUDOKINASE ZED1-LIKE"/>
    <property type="match status" value="1"/>
</dbReference>
<organism evidence="5 6">
    <name type="scientific">Populus tomentosa</name>
    <name type="common">Chinese white poplar</name>
    <dbReference type="NCBI Taxonomy" id="118781"/>
    <lineage>
        <taxon>Eukaryota</taxon>
        <taxon>Viridiplantae</taxon>
        <taxon>Streptophyta</taxon>
        <taxon>Embryophyta</taxon>
        <taxon>Tracheophyta</taxon>
        <taxon>Spermatophyta</taxon>
        <taxon>Magnoliopsida</taxon>
        <taxon>eudicotyledons</taxon>
        <taxon>Gunneridae</taxon>
        <taxon>Pentapetalae</taxon>
        <taxon>rosids</taxon>
        <taxon>fabids</taxon>
        <taxon>Malpighiales</taxon>
        <taxon>Salicaceae</taxon>
        <taxon>Saliceae</taxon>
        <taxon>Populus</taxon>
    </lineage>
</organism>
<sequence length="612" mass="70577">MQTQAKLLSFNQRHYAIQSNPCCPRKEPEKRLSIGLKFFDLFPSNFCTQLGTSWASSSPLILLSRACKQTVGFLKDQFHHGFITTILFCHSLIFSVVRLLPMAADRKRLFITNGSLLQEKLISSSNGRYYPFHNFSIEELEKATNNYAPHCFLSYNLLGTWYKGSLDGRVLSICIPRYPNVHASRNQIINEIVNDVAIAAQLSRQRNFLRLIGCCLETPVPLLVYESVKRGNVSEQIHVTGEFHSQPMTWKCRLKIAREIAHAVSYLHTAFSRPIVHRGINPLNIFLDDYNVAKLSNFSQSLYICEDEIIKTDRIIGTLGYLPPEYLEHGEITEKFDVYSFGTLLLELLTGRRPYNLIARRAGYFRFWMNSMEGHFAGNCLKYHVQCHSINEVVDYRILPGGGVNEQQQWQAAVELALKCLETSKDKRPAMEEVTKILWQIERSLATFPERHSSVYDDGRIFMEEMIASYEGRCHVLQSFSGEELKKMTNNYHPDYIFCCSNIGIWYKGIVTQEFDVYNFGVLLFELLIGLRLFDLFHLVDKEGGLLLDHLQNFVKWHSINEVVDPKIPKNEVGHDEQQKWEVVLELAFRCMVTAKEERPKMVEVATELNKL</sequence>
<dbReference type="OrthoDB" id="75710at2759"/>
<dbReference type="Proteomes" id="UP000886885">
    <property type="component" value="Chromosome 5A"/>
</dbReference>
<evidence type="ECO:0000256" key="1">
    <source>
        <dbReference type="ARBA" id="ARBA00022741"/>
    </source>
</evidence>
<keyword evidence="2" id="KW-0067">ATP-binding</keyword>
<dbReference type="GO" id="GO:0005524">
    <property type="term" value="F:ATP binding"/>
    <property type="evidence" value="ECO:0007669"/>
    <property type="project" value="UniProtKB-KW"/>
</dbReference>
<keyword evidence="3" id="KW-1133">Transmembrane helix</keyword>
<dbReference type="InterPro" id="IPR045274">
    <property type="entry name" value="WAK-like"/>
</dbReference>